<gene>
    <name evidence="7" type="ORF">ISP18_05215</name>
</gene>
<name>A0ABW8IFK1_9GAMM</name>
<comment type="subcellular location">
    <subcellularLocation>
        <location evidence="1">Fimbrium</location>
    </subcellularLocation>
</comment>
<dbReference type="InterPro" id="IPR000259">
    <property type="entry name" value="Adhesion_dom_fimbrial"/>
</dbReference>
<sequence length="166" mass="17055">MAIALLMAIVVLGSSSAFAQNTGNATIDVTGTIVGPTCSLTTSNITLAIGLVDESVLANVGDTSNWSPAESLLWGPCDASLVTLTFTGAADANNPALFAVTGGAAGVGIQLQHTYLEQAVYKPGDEASETPTADFHWTFQARYMRTSAQLTPGPGNATITVLVTYT</sequence>
<keyword evidence="8" id="KW-1185">Reference proteome</keyword>
<evidence type="ECO:0000256" key="2">
    <source>
        <dbReference type="ARBA" id="ARBA00006671"/>
    </source>
</evidence>
<evidence type="ECO:0000256" key="3">
    <source>
        <dbReference type="ARBA" id="ARBA00022729"/>
    </source>
</evidence>
<dbReference type="Proteomes" id="UP001620409">
    <property type="component" value="Unassembled WGS sequence"/>
</dbReference>
<reference evidence="7 8" key="1">
    <citation type="submission" date="2020-10" db="EMBL/GenBank/DDBJ databases">
        <title>Phylogeny of dyella-like bacteria.</title>
        <authorList>
            <person name="Fu J."/>
        </authorList>
    </citation>
    <scope>NUCLEOTIDE SEQUENCE [LARGE SCALE GENOMIC DNA]</scope>
    <source>
        <strain evidence="7 8">DHG40</strain>
    </source>
</reference>
<proteinExistence type="inferred from homology"/>
<dbReference type="InterPro" id="IPR008966">
    <property type="entry name" value="Adhesion_dom_sf"/>
</dbReference>
<evidence type="ECO:0000259" key="6">
    <source>
        <dbReference type="Pfam" id="PF00419"/>
    </source>
</evidence>
<dbReference type="Pfam" id="PF00419">
    <property type="entry name" value="Fimbrial"/>
    <property type="match status" value="1"/>
</dbReference>
<evidence type="ECO:0000256" key="1">
    <source>
        <dbReference type="ARBA" id="ARBA00004561"/>
    </source>
</evidence>
<evidence type="ECO:0000256" key="4">
    <source>
        <dbReference type="ARBA" id="ARBA00023263"/>
    </source>
</evidence>
<comment type="caution">
    <text evidence="7">The sequence shown here is derived from an EMBL/GenBank/DDBJ whole genome shotgun (WGS) entry which is preliminary data.</text>
</comment>
<feature type="signal peptide" evidence="5">
    <location>
        <begin position="1"/>
        <end position="19"/>
    </location>
</feature>
<dbReference type="Gene3D" id="2.60.40.1090">
    <property type="entry name" value="Fimbrial-type adhesion domain"/>
    <property type="match status" value="1"/>
</dbReference>
<evidence type="ECO:0000313" key="7">
    <source>
        <dbReference type="EMBL" id="MFK2853981.1"/>
    </source>
</evidence>
<feature type="chain" id="PRO_5045577694" evidence="5">
    <location>
        <begin position="20"/>
        <end position="166"/>
    </location>
</feature>
<dbReference type="RefSeq" id="WP_380007630.1">
    <property type="nucleotide sequence ID" value="NZ_JBHRXW010000003.1"/>
</dbReference>
<comment type="similarity">
    <text evidence="2">Belongs to the fimbrial protein family.</text>
</comment>
<dbReference type="EMBL" id="JADIKI010000022">
    <property type="protein sequence ID" value="MFK2853981.1"/>
    <property type="molecule type" value="Genomic_DNA"/>
</dbReference>
<dbReference type="InterPro" id="IPR050263">
    <property type="entry name" value="Bact_Fimbrial_Adh_Pro"/>
</dbReference>
<organism evidence="7 8">
    <name type="scientific">Dyella humi</name>
    <dbReference type="NCBI Taxonomy" id="1770547"/>
    <lineage>
        <taxon>Bacteria</taxon>
        <taxon>Pseudomonadati</taxon>
        <taxon>Pseudomonadota</taxon>
        <taxon>Gammaproteobacteria</taxon>
        <taxon>Lysobacterales</taxon>
        <taxon>Rhodanobacteraceae</taxon>
        <taxon>Dyella</taxon>
    </lineage>
</organism>
<dbReference type="SUPFAM" id="SSF49401">
    <property type="entry name" value="Bacterial adhesins"/>
    <property type="match status" value="1"/>
</dbReference>
<keyword evidence="3 5" id="KW-0732">Signal</keyword>
<keyword evidence="4" id="KW-0281">Fimbrium</keyword>
<evidence type="ECO:0000256" key="5">
    <source>
        <dbReference type="SAM" id="SignalP"/>
    </source>
</evidence>
<dbReference type="PANTHER" id="PTHR33420:SF3">
    <property type="entry name" value="FIMBRIAL SUBUNIT ELFA"/>
    <property type="match status" value="1"/>
</dbReference>
<evidence type="ECO:0000313" key="8">
    <source>
        <dbReference type="Proteomes" id="UP001620409"/>
    </source>
</evidence>
<accession>A0ABW8IFK1</accession>
<feature type="domain" description="Fimbrial-type adhesion" evidence="6">
    <location>
        <begin position="28"/>
        <end position="165"/>
    </location>
</feature>
<dbReference type="InterPro" id="IPR036937">
    <property type="entry name" value="Adhesion_dom_fimbrial_sf"/>
</dbReference>
<dbReference type="PANTHER" id="PTHR33420">
    <property type="entry name" value="FIMBRIAL SUBUNIT ELFA-RELATED"/>
    <property type="match status" value="1"/>
</dbReference>
<protein>
    <submittedName>
        <fullName evidence="7">Fimbrial protein</fullName>
    </submittedName>
</protein>